<dbReference type="VEuPathDB" id="AmoebaDB:EHI_025240"/>
<reference evidence="1 2" key="1">
    <citation type="submission" date="2016-05" db="EMBL/GenBank/DDBJ databases">
        <title>First whole genome sequencing of Entamoeba histolytica HM1:IMSS-clone-6.</title>
        <authorList>
            <person name="Mukherjee Avik.K."/>
            <person name="Izumyama S."/>
            <person name="Nakada-Tsukui K."/>
            <person name="Nozaki T."/>
        </authorList>
    </citation>
    <scope>NUCLEOTIDE SEQUENCE [LARGE SCALE GENOMIC DNA]</scope>
    <source>
        <strain evidence="1 2">HM1:IMSS clone 6</strain>
    </source>
</reference>
<dbReference type="Proteomes" id="UP000078387">
    <property type="component" value="Unassembled WGS sequence"/>
</dbReference>
<name>A0A5K1UNX3_ENTHI</name>
<dbReference type="VEuPathDB" id="AmoebaDB:EHI7A_078290"/>
<evidence type="ECO:0000313" key="1">
    <source>
        <dbReference type="EMBL" id="GAT95685.1"/>
    </source>
</evidence>
<dbReference type="VEuPathDB" id="AmoebaDB:EHI5A_121960"/>
<dbReference type="EMBL" id="BDEQ01000001">
    <property type="protein sequence ID" value="GAT95685.1"/>
    <property type="molecule type" value="Genomic_DNA"/>
</dbReference>
<evidence type="ECO:0000313" key="2">
    <source>
        <dbReference type="Proteomes" id="UP000078387"/>
    </source>
</evidence>
<comment type="caution">
    <text evidence="1">The sequence shown here is derived from an EMBL/GenBank/DDBJ whole genome shotgun (WGS) entry which is preliminary data.</text>
</comment>
<dbReference type="VEuPathDB" id="AmoebaDB:KM1_149560"/>
<accession>A0A5K1UNX3</accession>
<protein>
    <submittedName>
        <fullName evidence="1">Uncharacterized protein</fullName>
    </submittedName>
</protein>
<dbReference type="OMA" id="SEQCYEL"/>
<sequence length="590" mass="69076">MLTYNRFYEVTNPITFPFGVSFRPFECEPPFPCGEVIDKKPFQCKKCGAYDNCFNLRVNGEFLCCVCGAMNPTFITYKNFTSNSLVVCPSMCQPTNFFFNNNKPKLQISIETIVVIFMQPKEADNCVKECLKELWKRVQKKHIKRKLLIVVENDEGLHLGSFKGNQIHLITIPQEEITEDNFCLKEMINENTFRFEETVDELSFDNIIDTMLTFNNRIHGAEQCYELLRQINTFESDMRICLFSGEIVRETIQIDIEQVRYKFPIHFVLFSSYCSEIIKINKIIEQTGGSLHIWNINQQHLDICYRDLFDRLLCVRTRGGNKLLFFSHNSIKANFHNEFFQPNEPMPSLNPFTYFHFILSFNKAISLNYFQVVFTDVFLKDGKATPFTRIETIKVGHTKDTFKFFDNYPPALALSTCMQFNKDDMLKILPNMIRYYQPIQTHPLFKLLAQILHIVSVSALYSPDPLMSSLSHYLLIQHSPQYSMAIFNPPIIIYPTLQSLQQKPTITPSLQELIKMSPDLVLYPSQRLLLVLYNPRIIKNQNIPLRENIKHITHILAAIDSFKRLSYERPQRYIIYDFLLTDPILTKYIH</sequence>
<gene>
    <name evidence="1" type="ORF">CL6EHI_025240</name>
</gene>
<organism evidence="1 2">
    <name type="scientific">Entamoeba histolytica</name>
    <dbReference type="NCBI Taxonomy" id="5759"/>
    <lineage>
        <taxon>Eukaryota</taxon>
        <taxon>Amoebozoa</taxon>
        <taxon>Evosea</taxon>
        <taxon>Archamoebae</taxon>
        <taxon>Mastigamoebida</taxon>
        <taxon>Entamoebidae</taxon>
        <taxon>Entamoeba</taxon>
    </lineage>
</organism>
<proteinExistence type="predicted"/>
<dbReference type="VEuPathDB" id="AmoebaDB:EHI8A_083720"/>
<dbReference type="AlphaFoldDB" id="A0A5K1UNX3"/>